<dbReference type="AlphaFoldDB" id="A0A3D9HNE8"/>
<dbReference type="RefSeq" id="WP_115936800.1">
    <property type="nucleotide sequence ID" value="NZ_QRDW01000004.1"/>
</dbReference>
<feature type="domain" description="6-hydroxymethylpterin diphosphokinase MptE-like" evidence="1">
    <location>
        <begin position="281"/>
        <end position="432"/>
    </location>
</feature>
<comment type="caution">
    <text evidence="3">The sequence shown here is derived from an EMBL/GenBank/DDBJ whole genome shotgun (WGS) entry which is preliminary data.</text>
</comment>
<dbReference type="Proteomes" id="UP000256845">
    <property type="component" value="Unassembled WGS sequence"/>
</dbReference>
<gene>
    <name evidence="3" type="ORF">DFP90_104297</name>
</gene>
<dbReference type="PANTHER" id="PTHR41786:SF1">
    <property type="entry name" value="6-HYDROXYMETHYLPTERIN DIPHOSPHOKINASE MPTE-LIKE DOMAIN-CONTAINING PROTEIN"/>
    <property type="match status" value="1"/>
</dbReference>
<feature type="domain" description="Glycosyltransferase Maf N-terminal" evidence="2">
    <location>
        <begin position="15"/>
        <end position="248"/>
    </location>
</feature>
<dbReference type="OrthoDB" id="7254531at2"/>
<proteinExistence type="predicted"/>
<keyword evidence="4" id="KW-1185">Reference proteome</keyword>
<reference evidence="3 4" key="1">
    <citation type="submission" date="2018-07" db="EMBL/GenBank/DDBJ databases">
        <title>Genomic Encyclopedia of Type Strains, Phase III (KMG-III): the genomes of soil and plant-associated and newly described type strains.</title>
        <authorList>
            <person name="Whitman W."/>
        </authorList>
    </citation>
    <scope>NUCLEOTIDE SEQUENCE [LARGE SCALE GENOMIC DNA]</scope>
    <source>
        <strain evidence="3 4">CECT 8488</strain>
    </source>
</reference>
<dbReference type="InterPro" id="IPR002826">
    <property type="entry name" value="MptE-like"/>
</dbReference>
<dbReference type="Pfam" id="PF01973">
    <property type="entry name" value="MptE-like"/>
    <property type="match status" value="1"/>
</dbReference>
<accession>A0A3D9HNE8</accession>
<evidence type="ECO:0000259" key="2">
    <source>
        <dbReference type="Pfam" id="PF20157"/>
    </source>
</evidence>
<organism evidence="3 4">
    <name type="scientific">Aestuariispira insulae</name>
    <dbReference type="NCBI Taxonomy" id="1461337"/>
    <lineage>
        <taxon>Bacteria</taxon>
        <taxon>Pseudomonadati</taxon>
        <taxon>Pseudomonadota</taxon>
        <taxon>Alphaproteobacteria</taxon>
        <taxon>Rhodospirillales</taxon>
        <taxon>Kiloniellaceae</taxon>
        <taxon>Aestuariispira</taxon>
    </lineage>
</organism>
<evidence type="ECO:0008006" key="5">
    <source>
        <dbReference type="Google" id="ProtNLM"/>
    </source>
</evidence>
<dbReference type="InterPro" id="IPR045376">
    <property type="entry name" value="Maf_N"/>
</dbReference>
<dbReference type="PANTHER" id="PTHR41786">
    <property type="entry name" value="MOTILITY ACCESSORY FACTOR MAF"/>
    <property type="match status" value="1"/>
</dbReference>
<dbReference type="Pfam" id="PF20157">
    <property type="entry name" value="Maf_flag10_N"/>
    <property type="match status" value="1"/>
</dbReference>
<dbReference type="EMBL" id="QRDW01000004">
    <property type="protein sequence ID" value="RED51020.1"/>
    <property type="molecule type" value="Genomic_DNA"/>
</dbReference>
<sequence>MTQDTRTPISEGMTLFSSNLRALSPHIRPGLMERLEKEPPLNVKAVRLSNGRHNMTVEGNAVYVPDAETFAEEQLQAYGESPMRLSYSLAGLKSLDTSGPDDDNDEFSLSIIKHLQKKIQAPLSDEPAPDAIAGYGLSLGLGLGLHLQGLVTSHNFRDLIIFDPCLDTLRCSMHVIDWVPIVETLEARGGRIKFLFEMDPDLAAKAIMAFMREENFGLIDGSYIFRHYPLPVIQQTMRHLSNLKSDLIIYNGWLEDEMIHFKNGMRNFLYRDLRLLDHPLSTEKNCPAFIIGSGPSLSQDIETIKNLREKAVIFSCGSSIRILLSHGIKPDFHCELENVFSTVPVIAEVAGKFDLSGITLIASTTVHPAVFNFFEDHVVFFREGGGAVRWMQQDRSQLSHASPSCTNAGARVAIQMGFANLYLFGIDLGSTNPAKHHAEGSIYTSLADASERDRVKDMKLAIENYPLTCEGNFRELVHTSPLMTFMKNSLELLALTMPEVTIINCSDGAAIAGTKPLRSAKIILSEEADHLESKDRLLKSLEQIGKGSFISVDYLQKLEDSLVEWNRRFHAICLSDDCRDFLEFHDSIRELCDLTLPTGDIDQFDRATRILMSGTLLKILHFVRFHDLRMSDEHRKRFYEDVRETLFASLPELEARQIEIIRHFRNRLFRRSANESQDLDLMDQHFLSELCDEAGFTNDTKLLDKITRTALEQAQLPPKLIHSIQSAFYYQGRSEDLERICSSEDAESSDMAKQLIARPFKPAL</sequence>
<name>A0A3D9HNE8_9PROT</name>
<evidence type="ECO:0000313" key="3">
    <source>
        <dbReference type="EMBL" id="RED51020.1"/>
    </source>
</evidence>
<evidence type="ECO:0000259" key="1">
    <source>
        <dbReference type="Pfam" id="PF01973"/>
    </source>
</evidence>
<protein>
    <recommendedName>
        <fullName evidence="5">DUF115 domain-containing protein</fullName>
    </recommendedName>
</protein>
<evidence type="ECO:0000313" key="4">
    <source>
        <dbReference type="Proteomes" id="UP000256845"/>
    </source>
</evidence>